<evidence type="ECO:0000313" key="2">
    <source>
        <dbReference type="EMBL" id="SCC35167.1"/>
    </source>
</evidence>
<dbReference type="EMBL" id="FMAR01000006">
    <property type="protein sequence ID" value="SCC35167.1"/>
    <property type="molecule type" value="Genomic_DNA"/>
</dbReference>
<feature type="chain" id="PRO_5008690691" evidence="1">
    <location>
        <begin position="18"/>
        <end position="179"/>
    </location>
</feature>
<evidence type="ECO:0000313" key="3">
    <source>
        <dbReference type="Proteomes" id="UP000242818"/>
    </source>
</evidence>
<dbReference type="AlphaFoldDB" id="A0A1C4DUY6"/>
<protein>
    <submittedName>
        <fullName evidence="2">Uncharacterized protein</fullName>
    </submittedName>
</protein>
<reference evidence="2 3" key="1">
    <citation type="submission" date="2016-08" db="EMBL/GenBank/DDBJ databases">
        <authorList>
            <person name="Seilhamer J.J."/>
        </authorList>
    </citation>
    <scope>NUCLEOTIDE SEQUENCE [LARGE SCALE GENOMIC DNA]</scope>
    <source>
        <strain evidence="2 3">A37T2</strain>
    </source>
</reference>
<keyword evidence="1" id="KW-0732">Signal</keyword>
<dbReference type="STRING" id="1335309.GA0116948_106129"/>
<evidence type="ECO:0000256" key="1">
    <source>
        <dbReference type="SAM" id="SignalP"/>
    </source>
</evidence>
<organism evidence="2 3">
    <name type="scientific">Chitinophaga costaii</name>
    <dbReference type="NCBI Taxonomy" id="1335309"/>
    <lineage>
        <taxon>Bacteria</taxon>
        <taxon>Pseudomonadati</taxon>
        <taxon>Bacteroidota</taxon>
        <taxon>Chitinophagia</taxon>
        <taxon>Chitinophagales</taxon>
        <taxon>Chitinophagaceae</taxon>
        <taxon>Chitinophaga</taxon>
    </lineage>
</organism>
<dbReference type="OrthoDB" id="9928343at2"/>
<dbReference type="PROSITE" id="PS51257">
    <property type="entry name" value="PROKAR_LIPOPROTEIN"/>
    <property type="match status" value="1"/>
</dbReference>
<dbReference type="Proteomes" id="UP000242818">
    <property type="component" value="Unassembled WGS sequence"/>
</dbReference>
<proteinExistence type="predicted"/>
<name>A0A1C4DUY6_9BACT</name>
<accession>A0A1C4DUY6</accession>
<feature type="signal peptide" evidence="1">
    <location>
        <begin position="1"/>
        <end position="17"/>
    </location>
</feature>
<keyword evidence="3" id="KW-1185">Reference proteome</keyword>
<gene>
    <name evidence="2" type="ORF">GA0116948_106129</name>
</gene>
<dbReference type="RefSeq" id="WP_089712012.1">
    <property type="nucleotide sequence ID" value="NZ_FMAR01000006.1"/>
</dbReference>
<sequence>MKTRLLIFMALCCAGLAACKKDSADKPGSENTLSVTINGKVYTSSSSDFIMFIDTITARSQNGTLNLAYDISGPMPGGQQVGIYVNTVDGQLAPGDYTNISDGDNTMFWSDALNATAYYVSVPDYTTTVHITRADNDFLEGTFNGKLVNNADDTKTLELISGQFKINMHSPYIVRQRID</sequence>